<evidence type="ECO:0000313" key="3">
    <source>
        <dbReference type="EMBL" id="MFC1402873.1"/>
    </source>
</evidence>
<evidence type="ECO:0000313" key="4">
    <source>
        <dbReference type="Proteomes" id="UP001592528"/>
    </source>
</evidence>
<dbReference type="EMBL" id="JBHEZZ010000008">
    <property type="protein sequence ID" value="MFC1402873.1"/>
    <property type="molecule type" value="Genomic_DNA"/>
</dbReference>
<evidence type="ECO:0000259" key="2">
    <source>
        <dbReference type="Pfam" id="PF00582"/>
    </source>
</evidence>
<dbReference type="Gene3D" id="3.40.50.620">
    <property type="entry name" value="HUPs"/>
    <property type="match status" value="1"/>
</dbReference>
<feature type="domain" description="UspA" evidence="2">
    <location>
        <begin position="5"/>
        <end position="146"/>
    </location>
</feature>
<gene>
    <name evidence="3" type="ORF">ACEZDJ_16410</name>
</gene>
<dbReference type="Pfam" id="PF00582">
    <property type="entry name" value="Usp"/>
    <property type="match status" value="1"/>
</dbReference>
<dbReference type="PRINTS" id="PR01438">
    <property type="entry name" value="UNVRSLSTRESS"/>
</dbReference>
<comment type="similarity">
    <text evidence="1">Belongs to the universal stress protein A family.</text>
</comment>
<dbReference type="CDD" id="cd00293">
    <property type="entry name" value="USP-like"/>
    <property type="match status" value="1"/>
</dbReference>
<dbReference type="InterPro" id="IPR006016">
    <property type="entry name" value="UspA"/>
</dbReference>
<comment type="caution">
    <text evidence="3">The sequence shown here is derived from an EMBL/GenBank/DDBJ whole genome shotgun (WGS) entry which is preliminary data.</text>
</comment>
<evidence type="ECO:0000256" key="1">
    <source>
        <dbReference type="ARBA" id="ARBA00008791"/>
    </source>
</evidence>
<dbReference type="Proteomes" id="UP001592528">
    <property type="component" value="Unassembled WGS sequence"/>
</dbReference>
<dbReference type="InterPro" id="IPR014729">
    <property type="entry name" value="Rossmann-like_a/b/a_fold"/>
</dbReference>
<keyword evidence="4" id="KW-1185">Reference proteome</keyword>
<organism evidence="3 4">
    <name type="scientific">Streptacidiphilus cavernicola</name>
    <dbReference type="NCBI Taxonomy" id="3342716"/>
    <lineage>
        <taxon>Bacteria</taxon>
        <taxon>Bacillati</taxon>
        <taxon>Actinomycetota</taxon>
        <taxon>Actinomycetes</taxon>
        <taxon>Kitasatosporales</taxon>
        <taxon>Streptomycetaceae</taxon>
        <taxon>Streptacidiphilus</taxon>
    </lineage>
</organism>
<reference evidence="3 4" key="1">
    <citation type="submission" date="2024-09" db="EMBL/GenBank/DDBJ databases">
        <authorList>
            <person name="Lee S.D."/>
        </authorList>
    </citation>
    <scope>NUCLEOTIDE SEQUENCE [LARGE SCALE GENOMIC DNA]</scope>
    <source>
        <strain evidence="3 4">N1-5</strain>
    </source>
</reference>
<protein>
    <submittedName>
        <fullName evidence="3">Universal stress protein</fullName>
    </submittedName>
</protein>
<accession>A0ABV6UN28</accession>
<proteinExistence type="inferred from homology"/>
<dbReference type="SUPFAM" id="SSF52402">
    <property type="entry name" value="Adenine nucleotide alpha hydrolases-like"/>
    <property type="match status" value="1"/>
</dbReference>
<dbReference type="RefSeq" id="WP_037596018.1">
    <property type="nucleotide sequence ID" value="NZ_JBHEZZ010000008.1"/>
</dbReference>
<name>A0ABV6UN28_9ACTN</name>
<dbReference type="InterPro" id="IPR006015">
    <property type="entry name" value="Universal_stress_UspA"/>
</dbReference>
<sequence>MTTAIRRVVVGVSGSPSSLAALRAAVDEARRGPSELWAALAWTPVGGETGYRRAPCPDLLKLWERQACARLRNSFDEAFGGFPGGLVVRPLVIRAEAGRALVDIADRPDDLLVVGAGERGLFARITHGSVSRFCVAHAGCPVLAVPPPALLAQMPLRQRHRLPALPVEAYAGTDVRQ</sequence>